<dbReference type="OrthoDB" id="9761012at2"/>
<feature type="domain" description="Type II methyltransferase M.TaqI-like" evidence="8">
    <location>
        <begin position="155"/>
        <end position="307"/>
    </location>
</feature>
<dbReference type="PRINTS" id="PR00507">
    <property type="entry name" value="N12N6MTFRASE"/>
</dbReference>
<keyword evidence="6" id="KW-0238">DNA-binding</keyword>
<evidence type="ECO:0000256" key="3">
    <source>
        <dbReference type="ARBA" id="ARBA00022679"/>
    </source>
</evidence>
<dbReference type="EMBL" id="CP035928">
    <property type="protein sequence ID" value="QEP33601.1"/>
    <property type="molecule type" value="Genomic_DNA"/>
</dbReference>
<keyword evidence="3 9" id="KW-0808">Transferase</keyword>
<dbReference type="Gene3D" id="3.40.50.150">
    <property type="entry name" value="Vaccinia Virus protein VP39"/>
    <property type="match status" value="1"/>
</dbReference>
<reference evidence="9" key="1">
    <citation type="submission" date="2019-09" db="EMBL/GenBank/DDBJ databases">
        <title>Complete genome sequencing of four Arcobacter species reveals a diverse suite of mobile elements.</title>
        <authorList>
            <person name="Miller W.G."/>
            <person name="Yee E."/>
            <person name="Bono J.L."/>
        </authorList>
    </citation>
    <scope>NUCLEOTIDE SEQUENCE [LARGE SCALE GENOMIC DNA]</scope>
    <source>
        <strain evidence="9">LMG 26638</strain>
    </source>
</reference>
<proteinExistence type="predicted"/>
<evidence type="ECO:0000313" key="9">
    <source>
        <dbReference type="EMBL" id="QEP33601.1"/>
    </source>
</evidence>
<dbReference type="PROSITE" id="PS00092">
    <property type="entry name" value="N6_MTASE"/>
    <property type="match status" value="1"/>
</dbReference>
<dbReference type="Proteomes" id="UP000322726">
    <property type="component" value="Chromosome"/>
</dbReference>
<evidence type="ECO:0000256" key="2">
    <source>
        <dbReference type="ARBA" id="ARBA00022603"/>
    </source>
</evidence>
<dbReference type="CDD" id="cd02440">
    <property type="entry name" value="AdoMet_MTases"/>
    <property type="match status" value="1"/>
</dbReference>
<protein>
    <recommendedName>
        <fullName evidence="1">site-specific DNA-methyltransferase (adenine-specific)</fullName>
        <ecNumber evidence="1">2.1.1.72</ecNumber>
    </recommendedName>
</protein>
<dbReference type="PANTHER" id="PTHR33841">
    <property type="entry name" value="DNA METHYLTRANSFERASE YEEA-RELATED"/>
    <property type="match status" value="1"/>
</dbReference>
<evidence type="ECO:0000256" key="4">
    <source>
        <dbReference type="ARBA" id="ARBA00022691"/>
    </source>
</evidence>
<name>A0A5C2H3U7_9BACT</name>
<gene>
    <name evidence="9" type="ORF">APAC_0440</name>
</gene>
<dbReference type="GO" id="GO:0003677">
    <property type="term" value="F:DNA binding"/>
    <property type="evidence" value="ECO:0007669"/>
    <property type="project" value="UniProtKB-KW"/>
</dbReference>
<reference evidence="9" key="2">
    <citation type="submission" date="2019-09" db="EMBL/GenBank/DDBJ databases">
        <title>Taxonomic note: a critical rebuttal of the proposed division of the genus Arcobacter into six genera, emended descriptions of Arcobacter anaerophilus and the genus Arcobacter, and an assessment of genus-level boundaries for Epsilonproteobacteria using in silico genomic comparator tools.</title>
        <authorList>
            <person name="On S.L.W."/>
            <person name="Miller W.G."/>
            <person name="Biggs P."/>
            <person name="Cornelius A."/>
            <person name="Vandamme P."/>
        </authorList>
    </citation>
    <scope>NUCLEOTIDE SEQUENCE [LARGE SCALE GENOMIC DNA]</scope>
    <source>
        <strain evidence="9">LMG 26638</strain>
    </source>
</reference>
<evidence type="ECO:0000256" key="7">
    <source>
        <dbReference type="ARBA" id="ARBA00047942"/>
    </source>
</evidence>
<dbReference type="KEGG" id="apai:APAC_0440"/>
<accession>A0A5C2H3U7</accession>
<dbReference type="SUPFAM" id="SSF53335">
    <property type="entry name" value="S-adenosyl-L-methionine-dependent methyltransferases"/>
    <property type="match status" value="1"/>
</dbReference>
<dbReference type="PANTHER" id="PTHR33841:SF6">
    <property type="entry name" value="TYPE II METHYLTRANSFERASE M.HINDII"/>
    <property type="match status" value="1"/>
</dbReference>
<organism evidence="9 10">
    <name type="scientific">Malaciobacter pacificus</name>
    <dbReference type="NCBI Taxonomy" id="1080223"/>
    <lineage>
        <taxon>Bacteria</taxon>
        <taxon>Pseudomonadati</taxon>
        <taxon>Campylobacterota</taxon>
        <taxon>Epsilonproteobacteria</taxon>
        <taxon>Campylobacterales</taxon>
        <taxon>Arcobacteraceae</taxon>
        <taxon>Malaciobacter</taxon>
    </lineage>
</organism>
<keyword evidence="5" id="KW-0680">Restriction system</keyword>
<dbReference type="InterPro" id="IPR050953">
    <property type="entry name" value="N4_N6_ade-DNA_methylase"/>
</dbReference>
<comment type="catalytic activity">
    <reaction evidence="7">
        <text>a 2'-deoxyadenosine in DNA + S-adenosyl-L-methionine = an N(6)-methyl-2'-deoxyadenosine in DNA + S-adenosyl-L-homocysteine + H(+)</text>
        <dbReference type="Rhea" id="RHEA:15197"/>
        <dbReference type="Rhea" id="RHEA-COMP:12418"/>
        <dbReference type="Rhea" id="RHEA-COMP:12419"/>
        <dbReference type="ChEBI" id="CHEBI:15378"/>
        <dbReference type="ChEBI" id="CHEBI:57856"/>
        <dbReference type="ChEBI" id="CHEBI:59789"/>
        <dbReference type="ChEBI" id="CHEBI:90615"/>
        <dbReference type="ChEBI" id="CHEBI:90616"/>
        <dbReference type="EC" id="2.1.1.72"/>
    </reaction>
</comment>
<dbReference type="AlphaFoldDB" id="A0A5C2H3U7"/>
<dbReference type="InterPro" id="IPR029063">
    <property type="entry name" value="SAM-dependent_MTases_sf"/>
</dbReference>
<dbReference type="InterPro" id="IPR002052">
    <property type="entry name" value="DNA_methylase_N6_adenine_CS"/>
</dbReference>
<evidence type="ECO:0000256" key="5">
    <source>
        <dbReference type="ARBA" id="ARBA00022747"/>
    </source>
</evidence>
<sequence length="615" mass="72458">MNQSVCKFLKDYGTDEYSINRLLVSSFVIQHKITNIQNLLIKNLLINEDELEYGILIQFLELIKESNKHYYFEELVEFFEFVISPSDKLVNGAIYTPKDIREFIIEEVFSTVSKNSAKKITVADIACGCGGFLIDSALEIKKLTNKSFKSIFRDNIFGIDIQKYSIERTKILLSLLALKYGEDTKEFEFNLFVGDSLEYKWQDENKKIRENKGFDIIVGNPPYVCSRNMNNETKELMKNWSTCKTGHPDLYIPFFQIGYELLKPKGILGYITVNTFIKSLNGRAIRKYFSDNQVDLKIIDFEHEQIFNSRMTYTSICFLKNIKSETVKYTPLKRLGLKNNIIYEKYKYIDLSISKGWYLKNKNIVNKIEKVGTPFGEIYNTKSGIATLKNNVFIFKPIKDTKKYYYIDKNTKIEKSICKDIVNSNLLVKTDKINNIIEKIIFPYEYNEENQIYVISEDKFINDYPFAYHYLLSNKDALVNRDKGKGKDYKYWYAFGRNQSLERYKYKLLFPQMAREGFKSCFVENEDIYFYNGMAAMAETKEELKILEQVFKTDIFWLYVKSISKPYASNYFSLGKNYIKNFGISDLTEEKKKYILNEKEIDKLNKFFNNIYLNH</sequence>
<keyword evidence="2 9" id="KW-0489">Methyltransferase</keyword>
<dbReference type="GO" id="GO:0009007">
    <property type="term" value="F:site-specific DNA-methyltransferase (adenine-specific) activity"/>
    <property type="evidence" value="ECO:0007669"/>
    <property type="project" value="UniProtKB-EC"/>
</dbReference>
<evidence type="ECO:0000259" key="8">
    <source>
        <dbReference type="Pfam" id="PF07669"/>
    </source>
</evidence>
<keyword evidence="4" id="KW-0949">S-adenosyl-L-methionine</keyword>
<evidence type="ECO:0000256" key="6">
    <source>
        <dbReference type="ARBA" id="ARBA00023125"/>
    </source>
</evidence>
<evidence type="ECO:0000256" key="1">
    <source>
        <dbReference type="ARBA" id="ARBA00011900"/>
    </source>
</evidence>
<dbReference type="RefSeq" id="WP_130232562.1">
    <property type="nucleotide sequence ID" value="NZ_BMEF01000028.1"/>
</dbReference>
<dbReference type="GO" id="GO:0009307">
    <property type="term" value="P:DNA restriction-modification system"/>
    <property type="evidence" value="ECO:0007669"/>
    <property type="project" value="UniProtKB-KW"/>
</dbReference>
<dbReference type="InterPro" id="IPR011639">
    <property type="entry name" value="MethylTrfase_TaqI-like_dom"/>
</dbReference>
<keyword evidence="10" id="KW-1185">Reference proteome</keyword>
<evidence type="ECO:0000313" key="10">
    <source>
        <dbReference type="Proteomes" id="UP000322726"/>
    </source>
</evidence>
<dbReference type="GO" id="GO:0032259">
    <property type="term" value="P:methylation"/>
    <property type="evidence" value="ECO:0007669"/>
    <property type="project" value="UniProtKB-KW"/>
</dbReference>
<dbReference type="Pfam" id="PF07669">
    <property type="entry name" value="Eco57I"/>
    <property type="match status" value="1"/>
</dbReference>
<dbReference type="REBASE" id="302072">
    <property type="entry name" value="M.Apa26638ORFFP"/>
</dbReference>
<dbReference type="EC" id="2.1.1.72" evidence="1"/>